<dbReference type="GO" id="GO:0004445">
    <property type="term" value="F:inositol-polyphosphate 5-phosphatase activity"/>
    <property type="evidence" value="ECO:0007669"/>
    <property type="project" value="InterPro"/>
</dbReference>
<accession>A0AA88UW16</accession>
<dbReference type="Gene3D" id="3.60.10.10">
    <property type="entry name" value="Endonuclease/exonuclease/phosphatase"/>
    <property type="match status" value="1"/>
</dbReference>
<dbReference type="InterPro" id="IPR000300">
    <property type="entry name" value="IPPc"/>
</dbReference>
<reference evidence="4" key="1">
    <citation type="submission" date="2022-12" db="EMBL/GenBank/DDBJ databases">
        <title>Draft genome assemblies for two species of Escallonia (Escalloniales).</title>
        <authorList>
            <person name="Chanderbali A."/>
            <person name="Dervinis C."/>
            <person name="Anghel I."/>
            <person name="Soltis D."/>
            <person name="Soltis P."/>
            <person name="Zapata F."/>
        </authorList>
    </citation>
    <scope>NUCLEOTIDE SEQUENCE</scope>
    <source>
        <strain evidence="4">UCBG64.0493</strain>
        <tissue evidence="4">Leaf</tissue>
    </source>
</reference>
<sequence>MDSENQSTRTWRFSRWFTRNHKIPDPFHLSELSDGSEDEGDRDEYMDDVFVQSMEMEMDPCISTNELRIFVGTWNVAGRSPVGSLAVDLDEWLNLRDAADVYVIGFQEIVPLKARTVLGTEDPTEATNWNQLIGKTLNDKDGCPALTPMLNPTVSDSYHYGGQPSVQHEEPNQCSRYKLMASKKMVGVFISVWMKRELLKRYRISRVKVCSVACGIMGYLGNKGSVSVSISIEGTNFCFIAAHLASGEKRGDEGRRNHQVSEIFRRTIFPRLPQDGGSPHPLTILGHE</sequence>
<evidence type="ECO:0000256" key="1">
    <source>
        <dbReference type="ARBA" id="ARBA00010768"/>
    </source>
</evidence>
<evidence type="ECO:0000256" key="2">
    <source>
        <dbReference type="ARBA" id="ARBA00022801"/>
    </source>
</evidence>
<dbReference type="InterPro" id="IPR045849">
    <property type="entry name" value="IP5P_plant"/>
</dbReference>
<evidence type="ECO:0000259" key="3">
    <source>
        <dbReference type="Pfam" id="PF22669"/>
    </source>
</evidence>
<keyword evidence="2" id="KW-0378">Hydrolase</keyword>
<name>A0AA88UW16_9ASTE</name>
<gene>
    <name evidence="4" type="ORF">RJ639_025962</name>
</gene>
<dbReference type="Proteomes" id="UP001188597">
    <property type="component" value="Unassembled WGS sequence"/>
</dbReference>
<dbReference type="Pfam" id="PF22669">
    <property type="entry name" value="Exo_endo_phos2"/>
    <property type="match status" value="1"/>
</dbReference>
<dbReference type="GO" id="GO:0034485">
    <property type="term" value="F:phosphatidylinositol-3,4,5-trisphosphate 5-phosphatase activity"/>
    <property type="evidence" value="ECO:0007669"/>
    <property type="project" value="TreeGrafter"/>
</dbReference>
<organism evidence="4 5">
    <name type="scientific">Escallonia herrerae</name>
    <dbReference type="NCBI Taxonomy" id="1293975"/>
    <lineage>
        <taxon>Eukaryota</taxon>
        <taxon>Viridiplantae</taxon>
        <taxon>Streptophyta</taxon>
        <taxon>Embryophyta</taxon>
        <taxon>Tracheophyta</taxon>
        <taxon>Spermatophyta</taxon>
        <taxon>Magnoliopsida</taxon>
        <taxon>eudicotyledons</taxon>
        <taxon>Gunneridae</taxon>
        <taxon>Pentapetalae</taxon>
        <taxon>asterids</taxon>
        <taxon>campanulids</taxon>
        <taxon>Escalloniales</taxon>
        <taxon>Escalloniaceae</taxon>
        <taxon>Escallonia</taxon>
    </lineage>
</organism>
<dbReference type="PANTHER" id="PTHR45666">
    <property type="entry name" value="TYPE IV INOSITOL POLYPHOSPHATE 5-PHOSPHATASE 9"/>
    <property type="match status" value="1"/>
</dbReference>
<dbReference type="GO" id="GO:0046856">
    <property type="term" value="P:phosphatidylinositol dephosphorylation"/>
    <property type="evidence" value="ECO:0007669"/>
    <property type="project" value="InterPro"/>
</dbReference>
<comment type="similarity">
    <text evidence="1">Belongs to the inositol polyphosphate 5-phosphatase family.</text>
</comment>
<feature type="domain" description="Inositol polyphosphate-related phosphatase" evidence="3">
    <location>
        <begin position="72"/>
        <end position="269"/>
    </location>
</feature>
<dbReference type="InterPro" id="IPR036691">
    <property type="entry name" value="Endo/exonu/phosph_ase_sf"/>
</dbReference>
<dbReference type="AlphaFoldDB" id="A0AA88UW16"/>
<dbReference type="SUPFAM" id="SSF56219">
    <property type="entry name" value="DNase I-like"/>
    <property type="match status" value="1"/>
</dbReference>
<keyword evidence="5" id="KW-1185">Reference proteome</keyword>
<dbReference type="PANTHER" id="PTHR45666:SF7">
    <property type="entry name" value="TYPE IV INOSITOL POLYPHOSPHATE 5-PHOSPHATASE 6-LIKE"/>
    <property type="match status" value="1"/>
</dbReference>
<proteinExistence type="inferred from homology"/>
<protein>
    <recommendedName>
        <fullName evidence="3">Inositol polyphosphate-related phosphatase domain-containing protein</fullName>
    </recommendedName>
</protein>
<evidence type="ECO:0000313" key="4">
    <source>
        <dbReference type="EMBL" id="KAK2996763.1"/>
    </source>
</evidence>
<comment type="caution">
    <text evidence="4">The sequence shown here is derived from an EMBL/GenBank/DDBJ whole genome shotgun (WGS) entry which is preliminary data.</text>
</comment>
<dbReference type="GO" id="GO:0004439">
    <property type="term" value="F:phosphatidylinositol-4,5-bisphosphate 5-phosphatase activity"/>
    <property type="evidence" value="ECO:0007669"/>
    <property type="project" value="TreeGrafter"/>
</dbReference>
<evidence type="ECO:0000313" key="5">
    <source>
        <dbReference type="Proteomes" id="UP001188597"/>
    </source>
</evidence>
<dbReference type="EMBL" id="JAVXUP010004728">
    <property type="protein sequence ID" value="KAK2996763.1"/>
    <property type="molecule type" value="Genomic_DNA"/>
</dbReference>